<dbReference type="InterPro" id="IPR004648">
    <property type="entry name" value="Oligpept_transpt"/>
</dbReference>
<dbReference type="EMBL" id="CM032186">
    <property type="protein sequence ID" value="KAG7090576.1"/>
    <property type="molecule type" value="Genomic_DNA"/>
</dbReference>
<comment type="similarity">
    <text evidence="2">Belongs to the oligopeptide OPT transporter family.</text>
</comment>
<evidence type="ECO:0000256" key="7">
    <source>
        <dbReference type="ARBA" id="ARBA00022989"/>
    </source>
</evidence>
<dbReference type="Pfam" id="PF03169">
    <property type="entry name" value="OPT"/>
    <property type="match status" value="1"/>
</dbReference>
<feature type="transmembrane region" description="Helical" evidence="9">
    <location>
        <begin position="486"/>
        <end position="507"/>
    </location>
</feature>
<dbReference type="Proteomes" id="UP001049176">
    <property type="component" value="Chromosome 6"/>
</dbReference>
<dbReference type="GO" id="GO:0016020">
    <property type="term" value="C:membrane"/>
    <property type="evidence" value="ECO:0007669"/>
    <property type="project" value="UniProtKB-SubCell"/>
</dbReference>
<dbReference type="RefSeq" id="XP_043007046.1">
    <property type="nucleotide sequence ID" value="XM_043154591.1"/>
</dbReference>
<gene>
    <name evidence="10" type="ORF">E1B28_009683</name>
</gene>
<dbReference type="GO" id="GO:0035673">
    <property type="term" value="F:oligopeptide transmembrane transporter activity"/>
    <property type="evidence" value="ECO:0007669"/>
    <property type="project" value="InterPro"/>
</dbReference>
<sequence>MPVSTLRAWVIGIFSAILFSGVNQFFMFRYPSITFTTIVPLLLSYPFGRAAAAYIPRHWTLFGLEMNPGPFSIKEHVLITVSASVASESAYATDIIAVQRVFYKQVYNFSYQWFLVMSTQFIGFSIGGIARRILVDPPSMIWPTNLVTCALFNALHSEYYTGAGTRGGMSRQKYFWLVFALSFAWYFLPGYLFRALSYFSWVTWIWPENPVVAQLFGYINGLGFSILTFDWVQIAYIGSPLVTPWWAQANVIVGFIFFYWIITPILYFNNVWFAQYMPILNKSCFDNTYHSYNVTRILKLPDMTFDLEAYKDYSPLFLSTTFALSYGLSFATITATLSHTFIYYRKQIWNQARRSLREQPDIHARLMSHYPQVPDWWYYTVFVVPFALGVISIELWPTHMPVWALILAIMIAVVYVVPVGIVQAITNQKVALNVITELIIGYALPGRPIAMLMFKTWGYITMAQAMVFTGDLKLGHYMKIPPRAMFWAQIVGTVVAGTTQLGVQSWMFSNITKMCDYDQPDGYEEVLWLRFLCAEFYVVLGLHVPLLQYSEYLPWCGVWWDPAGCFQRVRYTNILSAALDAGVAFSVILIFFALQYPRNGMIGKAIASWWGNVVPYAGADGHATPVRSLAPGETFGPTVW</sequence>
<dbReference type="InterPro" id="IPR004813">
    <property type="entry name" value="OPT"/>
</dbReference>
<feature type="transmembrane region" description="Helical" evidence="9">
    <location>
        <begin position="6"/>
        <end position="26"/>
    </location>
</feature>
<evidence type="ECO:0000313" key="10">
    <source>
        <dbReference type="EMBL" id="KAG7090576.1"/>
    </source>
</evidence>
<feature type="transmembrane region" description="Helical" evidence="9">
    <location>
        <begin position="215"/>
        <end position="237"/>
    </location>
</feature>
<feature type="transmembrane region" description="Helical" evidence="9">
    <location>
        <begin position="323"/>
        <end position="344"/>
    </location>
</feature>
<keyword evidence="6" id="KW-0653">Protein transport</keyword>
<evidence type="ECO:0000256" key="2">
    <source>
        <dbReference type="ARBA" id="ARBA00008807"/>
    </source>
</evidence>
<dbReference type="GO" id="GO:0015031">
    <property type="term" value="P:protein transport"/>
    <property type="evidence" value="ECO:0007669"/>
    <property type="project" value="UniProtKB-KW"/>
</dbReference>
<dbReference type="NCBIfam" id="TIGR00728">
    <property type="entry name" value="OPT_sfam"/>
    <property type="match status" value="1"/>
</dbReference>
<feature type="transmembrane region" description="Helical" evidence="9">
    <location>
        <begin position="376"/>
        <end position="396"/>
    </location>
</feature>
<feature type="transmembrane region" description="Helical" evidence="9">
    <location>
        <begin position="174"/>
        <end position="195"/>
    </location>
</feature>
<evidence type="ECO:0000256" key="6">
    <source>
        <dbReference type="ARBA" id="ARBA00022927"/>
    </source>
</evidence>
<evidence type="ECO:0000256" key="9">
    <source>
        <dbReference type="SAM" id="Phobius"/>
    </source>
</evidence>
<dbReference type="OrthoDB" id="9986677at2759"/>
<keyword evidence="3" id="KW-0813">Transport</keyword>
<dbReference type="NCBIfam" id="TIGR00727">
    <property type="entry name" value="ISP4_OPT"/>
    <property type="match status" value="1"/>
</dbReference>
<feature type="transmembrane region" description="Helical" evidence="9">
    <location>
        <begin position="402"/>
        <end position="423"/>
    </location>
</feature>
<dbReference type="PANTHER" id="PTHR22601">
    <property type="entry name" value="ISP4 LIKE PROTEIN"/>
    <property type="match status" value="1"/>
</dbReference>
<dbReference type="GeneID" id="66078759"/>
<dbReference type="AlphaFoldDB" id="A0A9P7RWN8"/>
<accession>A0A9P7RWN8</accession>
<dbReference type="KEGG" id="more:E1B28_009683"/>
<feature type="transmembrane region" description="Helical" evidence="9">
    <location>
        <begin position="430"/>
        <end position="450"/>
    </location>
</feature>
<evidence type="ECO:0000256" key="1">
    <source>
        <dbReference type="ARBA" id="ARBA00004141"/>
    </source>
</evidence>
<feature type="transmembrane region" description="Helical" evidence="9">
    <location>
        <begin position="249"/>
        <end position="268"/>
    </location>
</feature>
<evidence type="ECO:0000256" key="4">
    <source>
        <dbReference type="ARBA" id="ARBA00022692"/>
    </source>
</evidence>
<reference evidence="10" key="1">
    <citation type="journal article" date="2021" name="Genome Biol. Evol.">
        <title>The assembled and annotated genome of the fairy-ring fungus Marasmius oreades.</title>
        <authorList>
            <person name="Hiltunen M."/>
            <person name="Ament-Velasquez S.L."/>
            <person name="Johannesson H."/>
        </authorList>
    </citation>
    <scope>NUCLEOTIDE SEQUENCE</scope>
    <source>
        <strain evidence="10">03SP1</strain>
    </source>
</reference>
<comment type="subcellular location">
    <subcellularLocation>
        <location evidence="1">Membrane</location>
        <topology evidence="1">Multi-pass membrane protein</topology>
    </subcellularLocation>
</comment>
<keyword evidence="11" id="KW-1185">Reference proteome</keyword>
<feature type="transmembrane region" description="Helical" evidence="9">
    <location>
        <begin position="111"/>
        <end position="130"/>
    </location>
</feature>
<evidence type="ECO:0000256" key="3">
    <source>
        <dbReference type="ARBA" id="ARBA00022448"/>
    </source>
</evidence>
<evidence type="ECO:0000313" key="11">
    <source>
        <dbReference type="Proteomes" id="UP001049176"/>
    </source>
</evidence>
<keyword evidence="4 9" id="KW-0812">Transmembrane</keyword>
<feature type="transmembrane region" description="Helical" evidence="9">
    <location>
        <begin position="574"/>
        <end position="594"/>
    </location>
</feature>
<evidence type="ECO:0000256" key="8">
    <source>
        <dbReference type="ARBA" id="ARBA00023136"/>
    </source>
</evidence>
<proteinExistence type="inferred from homology"/>
<organism evidence="10 11">
    <name type="scientific">Marasmius oreades</name>
    <name type="common">fairy-ring Marasmius</name>
    <dbReference type="NCBI Taxonomy" id="181124"/>
    <lineage>
        <taxon>Eukaryota</taxon>
        <taxon>Fungi</taxon>
        <taxon>Dikarya</taxon>
        <taxon>Basidiomycota</taxon>
        <taxon>Agaricomycotina</taxon>
        <taxon>Agaricomycetes</taxon>
        <taxon>Agaricomycetidae</taxon>
        <taxon>Agaricales</taxon>
        <taxon>Marasmiineae</taxon>
        <taxon>Marasmiaceae</taxon>
        <taxon>Marasmius</taxon>
    </lineage>
</organism>
<keyword evidence="5" id="KW-0571">Peptide transport</keyword>
<protein>
    <submittedName>
        <fullName evidence="10">Uncharacterized protein</fullName>
    </submittedName>
</protein>
<keyword evidence="8 9" id="KW-0472">Membrane</keyword>
<name>A0A9P7RWN8_9AGAR</name>
<evidence type="ECO:0000256" key="5">
    <source>
        <dbReference type="ARBA" id="ARBA00022856"/>
    </source>
</evidence>
<keyword evidence="7 9" id="KW-1133">Transmembrane helix</keyword>
<comment type="caution">
    <text evidence="10">The sequence shown here is derived from an EMBL/GenBank/DDBJ whole genome shotgun (WGS) entry which is preliminary data.</text>
</comment>